<name>A0AAE0IZG7_9PEZI</name>
<evidence type="ECO:0000313" key="3">
    <source>
        <dbReference type="Proteomes" id="UP001286456"/>
    </source>
</evidence>
<dbReference type="EMBL" id="JAUEPO010000002">
    <property type="protein sequence ID" value="KAK3334064.1"/>
    <property type="molecule type" value="Genomic_DNA"/>
</dbReference>
<reference evidence="2" key="1">
    <citation type="journal article" date="2023" name="Mol. Phylogenet. Evol.">
        <title>Genome-scale phylogeny and comparative genomics of the fungal order Sordariales.</title>
        <authorList>
            <person name="Hensen N."/>
            <person name="Bonometti L."/>
            <person name="Westerberg I."/>
            <person name="Brannstrom I.O."/>
            <person name="Guillou S."/>
            <person name="Cros-Aarteil S."/>
            <person name="Calhoun S."/>
            <person name="Haridas S."/>
            <person name="Kuo A."/>
            <person name="Mondo S."/>
            <person name="Pangilinan J."/>
            <person name="Riley R."/>
            <person name="LaButti K."/>
            <person name="Andreopoulos B."/>
            <person name="Lipzen A."/>
            <person name="Chen C."/>
            <person name="Yan M."/>
            <person name="Daum C."/>
            <person name="Ng V."/>
            <person name="Clum A."/>
            <person name="Steindorff A."/>
            <person name="Ohm R.A."/>
            <person name="Martin F."/>
            <person name="Silar P."/>
            <person name="Natvig D.O."/>
            <person name="Lalanne C."/>
            <person name="Gautier V."/>
            <person name="Ament-Velasquez S.L."/>
            <person name="Kruys A."/>
            <person name="Hutchinson M.I."/>
            <person name="Powell A.J."/>
            <person name="Barry K."/>
            <person name="Miller A.N."/>
            <person name="Grigoriev I.V."/>
            <person name="Debuchy R."/>
            <person name="Gladieux P."/>
            <person name="Hiltunen Thoren M."/>
            <person name="Johannesson H."/>
        </authorList>
    </citation>
    <scope>NUCLEOTIDE SEQUENCE</scope>
    <source>
        <strain evidence="2">SMH4131-1</strain>
    </source>
</reference>
<comment type="caution">
    <text evidence="2">The sequence shown here is derived from an EMBL/GenBank/DDBJ whole genome shotgun (WGS) entry which is preliminary data.</text>
</comment>
<keyword evidence="3" id="KW-1185">Reference proteome</keyword>
<feature type="compositionally biased region" description="Acidic residues" evidence="1">
    <location>
        <begin position="238"/>
        <end position="253"/>
    </location>
</feature>
<dbReference type="Proteomes" id="UP001286456">
    <property type="component" value="Unassembled WGS sequence"/>
</dbReference>
<evidence type="ECO:0000256" key="1">
    <source>
        <dbReference type="SAM" id="MobiDB-lite"/>
    </source>
</evidence>
<feature type="region of interest" description="Disordered" evidence="1">
    <location>
        <begin position="226"/>
        <end position="253"/>
    </location>
</feature>
<reference evidence="2" key="2">
    <citation type="submission" date="2023-06" db="EMBL/GenBank/DDBJ databases">
        <authorList>
            <consortium name="Lawrence Berkeley National Laboratory"/>
            <person name="Haridas S."/>
            <person name="Hensen N."/>
            <person name="Bonometti L."/>
            <person name="Westerberg I."/>
            <person name="Brannstrom I.O."/>
            <person name="Guillou S."/>
            <person name="Cros-Aarteil S."/>
            <person name="Calhoun S."/>
            <person name="Kuo A."/>
            <person name="Mondo S."/>
            <person name="Pangilinan J."/>
            <person name="Riley R."/>
            <person name="Labutti K."/>
            <person name="Andreopoulos B."/>
            <person name="Lipzen A."/>
            <person name="Chen C."/>
            <person name="Yanf M."/>
            <person name="Daum C."/>
            <person name="Ng V."/>
            <person name="Clum A."/>
            <person name="Steindorff A."/>
            <person name="Ohm R."/>
            <person name="Martin F."/>
            <person name="Silar P."/>
            <person name="Natvig D."/>
            <person name="Lalanne C."/>
            <person name="Gautier V."/>
            <person name="Ament-Velasquez S.L."/>
            <person name="Kruys A."/>
            <person name="Hutchinson M.I."/>
            <person name="Powell A.J."/>
            <person name="Barry K."/>
            <person name="Miller A.N."/>
            <person name="Grigoriev I.V."/>
            <person name="Debuchy R."/>
            <person name="Gladieux P."/>
            <person name="Thoren M.H."/>
            <person name="Johannesson H."/>
        </authorList>
    </citation>
    <scope>NUCLEOTIDE SEQUENCE</scope>
    <source>
        <strain evidence="2">SMH4131-1</strain>
    </source>
</reference>
<accession>A0AAE0IZG7</accession>
<dbReference type="AlphaFoldDB" id="A0AAE0IZG7"/>
<sequence length="322" mass="37001">MSEPTTPSYYPAGWDRERVLNMSAAGEAGKWTQEEADTFREGLRADLGQMGFEQFWDEVERRKKVARGSPIVPEEPPFMEFMRECKEKRGWTWDKWGFVVYKSPEIVDAAQWAACKERFIQILHDQAYQEEYRIYPGFDECMSKMTIQWVEDVKEGDGAIASIAAIYSSSSPPAGLDHAMCFYITPSSLHSILNTALPSTSKRRYRIDIPFVVAIFASHAIQQQTLGAQNEDKKDENEKEEEENGDEDEEEMAEGEDWCGFFNAAVETLLTDFFPLFLDDKMTPYELAGQVFGDDIWCGPWRDGVHKAGFGYWNSRIGRRDY</sequence>
<gene>
    <name evidence="2" type="ORF">B0T19DRAFT_440754</name>
</gene>
<organism evidence="2 3">
    <name type="scientific">Cercophora scortea</name>
    <dbReference type="NCBI Taxonomy" id="314031"/>
    <lineage>
        <taxon>Eukaryota</taxon>
        <taxon>Fungi</taxon>
        <taxon>Dikarya</taxon>
        <taxon>Ascomycota</taxon>
        <taxon>Pezizomycotina</taxon>
        <taxon>Sordariomycetes</taxon>
        <taxon>Sordariomycetidae</taxon>
        <taxon>Sordariales</taxon>
        <taxon>Lasiosphaeriaceae</taxon>
        <taxon>Cercophora</taxon>
    </lineage>
</organism>
<proteinExistence type="predicted"/>
<protein>
    <submittedName>
        <fullName evidence="2">Uncharacterized protein</fullName>
    </submittedName>
</protein>
<evidence type="ECO:0000313" key="2">
    <source>
        <dbReference type="EMBL" id="KAK3334064.1"/>
    </source>
</evidence>